<reference evidence="2" key="1">
    <citation type="submission" date="2021-03" db="EMBL/GenBank/DDBJ databases">
        <authorList>
            <person name="Tagirdzhanova G."/>
        </authorList>
    </citation>
    <scope>NUCLEOTIDE SEQUENCE</scope>
</reference>
<accession>A0A8H3ICT2</accession>
<evidence type="ECO:0000256" key="1">
    <source>
        <dbReference type="SAM" id="MobiDB-lite"/>
    </source>
</evidence>
<protein>
    <submittedName>
        <fullName evidence="2">Uncharacterized protein</fullName>
    </submittedName>
</protein>
<comment type="caution">
    <text evidence="2">The sequence shown here is derived from an EMBL/GenBank/DDBJ whole genome shotgun (WGS) entry which is preliminary data.</text>
</comment>
<dbReference type="AlphaFoldDB" id="A0A8H3ICT2"/>
<evidence type="ECO:0000313" key="2">
    <source>
        <dbReference type="EMBL" id="CAF9923317.1"/>
    </source>
</evidence>
<dbReference type="EMBL" id="CAJPDS010000033">
    <property type="protein sequence ID" value="CAF9923317.1"/>
    <property type="molecule type" value="Genomic_DNA"/>
</dbReference>
<name>A0A8H3ICT2_9LECA</name>
<evidence type="ECO:0000313" key="3">
    <source>
        <dbReference type="Proteomes" id="UP000664521"/>
    </source>
</evidence>
<proteinExistence type="predicted"/>
<feature type="compositionally biased region" description="Basic and acidic residues" evidence="1">
    <location>
        <begin position="153"/>
        <end position="170"/>
    </location>
</feature>
<feature type="region of interest" description="Disordered" evidence="1">
    <location>
        <begin position="146"/>
        <end position="187"/>
    </location>
</feature>
<dbReference type="Proteomes" id="UP000664521">
    <property type="component" value="Unassembled WGS sequence"/>
</dbReference>
<sequence>MAIAPSIGSQTDWPSVRMFLGETAALFQMSGNWNKSAHTSSLSVRSFFWIAVVAAASATRRHPPASIGVPTVFAAHVIPWLIICVRIYDAAFLRAQLYIFLTFLRHDSVALPPALPLQHTFMIQTTQPQGRQRASDVGGNVESIKLAPVGQDSLEKFRPNPKDSSDDQKGEVQNPSAAGIENPIEGE</sequence>
<gene>
    <name evidence="2" type="ORF">HETSPECPRED_005292</name>
</gene>
<organism evidence="2 3">
    <name type="scientific">Heterodermia speciosa</name>
    <dbReference type="NCBI Taxonomy" id="116794"/>
    <lineage>
        <taxon>Eukaryota</taxon>
        <taxon>Fungi</taxon>
        <taxon>Dikarya</taxon>
        <taxon>Ascomycota</taxon>
        <taxon>Pezizomycotina</taxon>
        <taxon>Lecanoromycetes</taxon>
        <taxon>OSLEUM clade</taxon>
        <taxon>Lecanoromycetidae</taxon>
        <taxon>Caliciales</taxon>
        <taxon>Physciaceae</taxon>
        <taxon>Heterodermia</taxon>
    </lineage>
</organism>
<keyword evidence="3" id="KW-1185">Reference proteome</keyword>